<proteinExistence type="predicted"/>
<evidence type="ECO:0000313" key="3">
    <source>
        <dbReference type="Proteomes" id="UP000234579"/>
    </source>
</evidence>
<evidence type="ECO:0000313" key="2">
    <source>
        <dbReference type="EMBL" id="PLA77490.1"/>
    </source>
</evidence>
<dbReference type="AlphaFoldDB" id="A0A2I2ADP2"/>
<gene>
    <name evidence="2" type="ORF">CYR79_00430</name>
</gene>
<reference evidence="3" key="1">
    <citation type="submission" date="2017-12" db="EMBL/GenBank/DDBJ databases">
        <authorList>
            <person name="Christensen H."/>
        </authorList>
    </citation>
    <scope>NUCLEOTIDE SEQUENCE [LARGE SCALE GENOMIC DNA]</scope>
    <source>
        <strain evidence="3">268A</strain>
    </source>
</reference>
<feature type="domain" description="DUF4422" evidence="1">
    <location>
        <begin position="5"/>
        <end position="224"/>
    </location>
</feature>
<comment type="caution">
    <text evidence="2">The sequence shown here is derived from an EMBL/GenBank/DDBJ whole genome shotgun (WGS) entry which is preliminary data.</text>
</comment>
<name>A0A2I2ADP2_9LACO</name>
<dbReference type="EMBL" id="PKGI01000003">
    <property type="protein sequence ID" value="PLA77490.1"/>
    <property type="molecule type" value="Genomic_DNA"/>
</dbReference>
<dbReference type="Proteomes" id="UP000234579">
    <property type="component" value="Unassembled WGS sequence"/>
</dbReference>
<organism evidence="2 3">
    <name type="scientific">Ligilactobacillus agilis</name>
    <dbReference type="NCBI Taxonomy" id="1601"/>
    <lineage>
        <taxon>Bacteria</taxon>
        <taxon>Bacillati</taxon>
        <taxon>Bacillota</taxon>
        <taxon>Bacilli</taxon>
        <taxon>Lactobacillales</taxon>
        <taxon>Lactobacillaceae</taxon>
        <taxon>Ligilactobacillus</taxon>
    </lineage>
</organism>
<accession>A0A2I2ADP2</accession>
<sequence length="257" mass="30704">MKTEIYVVSHKDTRMPQDKMYYPLQVGSAKENFPGFLRDNTGDNIAEKNPNYCELTAQYWAAKNRDADIKGLVHYRRLFSNGKRNFFSSVDKKFADVMTSDTLAKLMENYDLILPTKRNYYIETSWSQYAHVHHEKDLVVTREVIAEKYPDYLPAFDKWVNRRAVHKFNMLIAKADIFDRYTEWLIDVLEEVERRIDISDYTPYEQRVYGFLSEILIDVWVEKQDIKYKEIPVMFMGNQHWVKKISKFLLRKITKHA</sequence>
<dbReference type="RefSeq" id="WP_101811146.1">
    <property type="nucleotide sequence ID" value="NZ_JAUDED010000017.1"/>
</dbReference>
<dbReference type="Pfam" id="PF14393">
    <property type="entry name" value="DUF4422"/>
    <property type="match status" value="1"/>
</dbReference>
<protein>
    <submittedName>
        <fullName evidence="2">Exopolysaccharide biosynthesis protein</fullName>
    </submittedName>
</protein>
<dbReference type="InterPro" id="IPR025536">
    <property type="entry name" value="DUF4422"/>
</dbReference>
<evidence type="ECO:0000259" key="1">
    <source>
        <dbReference type="Pfam" id="PF14393"/>
    </source>
</evidence>